<dbReference type="EMBL" id="LWUJ01000012">
    <property type="protein sequence ID" value="OAL10169.1"/>
    <property type="molecule type" value="Genomic_DNA"/>
</dbReference>
<proteinExistence type="predicted"/>
<reference evidence="2" key="1">
    <citation type="submission" date="2016-04" db="EMBL/GenBank/DDBJ databases">
        <authorList>
            <person name="Quiroz-Castaneda R.E."/>
            <person name="Martinez-Ocampo F."/>
        </authorList>
    </citation>
    <scope>NUCLEOTIDE SEQUENCE [LARGE SCALE GENOMIC DNA]</scope>
    <source>
        <strain evidence="2">INIFAP01</strain>
    </source>
</reference>
<accession>A0A1A9QEP8</accession>
<evidence type="ECO:0000313" key="2">
    <source>
        <dbReference type="Proteomes" id="UP000077623"/>
    </source>
</evidence>
<sequence length="114" mass="13473">MAMEKKKKEGEKKVELKLTLDESVFDYFWSEFEIVSSLNPLKIAKFEKFDDFLTFYIKKLIYCCGNFFKLESCLMSIFLHLKKLGVPIQDFDDLIEKLDLIGRLSKKSGKRRKS</sequence>
<comment type="caution">
    <text evidence="1">The sequence shown here is derived from an EMBL/GenBank/DDBJ whole genome shotgun (WGS) entry which is preliminary data.</text>
</comment>
<keyword evidence="2" id="KW-1185">Reference proteome</keyword>
<name>A0A1A9QEP8_9MOLU</name>
<dbReference type="RefSeq" id="WP_187150552.1">
    <property type="nucleotide sequence ID" value="NZ_LWUJ01000012.1"/>
</dbReference>
<dbReference type="STRING" id="432608.A6V39_04625"/>
<gene>
    <name evidence="1" type="ORF">A6V39_04625</name>
</gene>
<dbReference type="Proteomes" id="UP000077623">
    <property type="component" value="Unassembled WGS sequence"/>
</dbReference>
<organism evidence="1 2">
    <name type="scientific">Candidatus Mycoplasma haematobovis</name>
    <dbReference type="NCBI Taxonomy" id="432608"/>
    <lineage>
        <taxon>Bacteria</taxon>
        <taxon>Bacillati</taxon>
        <taxon>Mycoplasmatota</taxon>
        <taxon>Mollicutes</taxon>
        <taxon>Mycoplasmataceae</taxon>
        <taxon>Mycoplasma</taxon>
    </lineage>
</organism>
<protein>
    <submittedName>
        <fullName evidence="1">Uncharacterized protein</fullName>
    </submittedName>
</protein>
<evidence type="ECO:0000313" key="1">
    <source>
        <dbReference type="EMBL" id="OAL10169.1"/>
    </source>
</evidence>
<dbReference type="AlphaFoldDB" id="A0A1A9QEP8"/>